<accession>A0A928DNJ9</accession>
<dbReference type="Proteomes" id="UP000725649">
    <property type="component" value="Unassembled WGS sequence"/>
</dbReference>
<organism evidence="2 3">
    <name type="scientific">Candidatus Avelusimicrobium gallicola</name>
    <dbReference type="NCBI Taxonomy" id="2562704"/>
    <lineage>
        <taxon>Bacteria</taxon>
        <taxon>Pseudomonadati</taxon>
        <taxon>Elusimicrobiota</taxon>
        <taxon>Elusimicrobia</taxon>
        <taxon>Elusimicrobiales</taxon>
        <taxon>Elusimicrobiaceae</taxon>
        <taxon>Candidatus Avelusimicrobium</taxon>
    </lineage>
</organism>
<reference evidence="2" key="1">
    <citation type="submission" date="2019-04" db="EMBL/GenBank/DDBJ databases">
        <title>Evolution of Biomass-Degrading Anaerobic Consortia Revealed by Metagenomics.</title>
        <authorList>
            <person name="Peng X."/>
        </authorList>
    </citation>
    <scope>NUCLEOTIDE SEQUENCE</scope>
    <source>
        <strain evidence="2">SIG66</strain>
    </source>
</reference>
<proteinExistence type="predicted"/>
<name>A0A928DNJ9_9BACT</name>
<evidence type="ECO:0000256" key="1">
    <source>
        <dbReference type="SAM" id="SignalP"/>
    </source>
</evidence>
<evidence type="ECO:0000313" key="2">
    <source>
        <dbReference type="EMBL" id="MBE6420648.1"/>
    </source>
</evidence>
<evidence type="ECO:0008006" key="4">
    <source>
        <dbReference type="Google" id="ProtNLM"/>
    </source>
</evidence>
<sequence>MKLRLSLSVLLAVLLCACAGTDFRSRKQIAQGLDYSHYPAASDTYYEFTSALPDEPSVLADSQTDVSSTEEEALNEDEDFSAENLASTYGTYGDVVITVAKRKFKLGGNASRKEMGVFQQSLDKAYAQALRTYRPSGFTYSISSVGAVNPLSDIEVSCKLSERSANDVGQNTCDLFFNTIRTSYVALMKEAN</sequence>
<dbReference type="EMBL" id="SUVG01000001">
    <property type="protein sequence ID" value="MBE6420648.1"/>
    <property type="molecule type" value="Genomic_DNA"/>
</dbReference>
<dbReference type="PROSITE" id="PS51257">
    <property type="entry name" value="PROKAR_LIPOPROTEIN"/>
    <property type="match status" value="1"/>
</dbReference>
<evidence type="ECO:0000313" key="3">
    <source>
        <dbReference type="Proteomes" id="UP000725649"/>
    </source>
</evidence>
<dbReference type="AlphaFoldDB" id="A0A928DNJ9"/>
<gene>
    <name evidence="2" type="ORF">E7027_00645</name>
</gene>
<feature type="signal peptide" evidence="1">
    <location>
        <begin position="1"/>
        <end position="19"/>
    </location>
</feature>
<feature type="chain" id="PRO_5037599900" description="Lipoprotein" evidence="1">
    <location>
        <begin position="20"/>
        <end position="192"/>
    </location>
</feature>
<keyword evidence="1" id="KW-0732">Signal</keyword>
<comment type="caution">
    <text evidence="2">The sequence shown here is derived from an EMBL/GenBank/DDBJ whole genome shotgun (WGS) entry which is preliminary data.</text>
</comment>
<protein>
    <recommendedName>
        <fullName evidence="4">Lipoprotein</fullName>
    </recommendedName>
</protein>